<dbReference type="PANTHER" id="PTHR11469:SF5">
    <property type="entry name" value="GLUCOSE-6-PHOSPHATE ISOMERASE"/>
    <property type="match status" value="1"/>
</dbReference>
<gene>
    <name evidence="11" type="primary">gpia</name>
</gene>
<comment type="function">
    <text evidence="9">In the cytoplasm, catalyzes the conversion of glucose-6-phosphate to fructose-6-phosphate, the second step in glycolysis, and the reverse reaction during gluconeogenesis. Besides it's role as a glycolytic enzyme, also acts as a secreted cytokine: acts as an angiogenic factor (AMF) that stimulates endothelial cell motility. Acts as a neurotrophic factor, neuroleukin, for spinal and sensory neurons. It is secreted by lectin-stimulated T-cells and induces immunoglobulin secretion.</text>
</comment>
<dbReference type="InterPro" id="IPR018189">
    <property type="entry name" value="Phosphoglucose_isomerase_CS"/>
</dbReference>
<dbReference type="InParanoid" id="A0A673A2R6"/>
<dbReference type="GO" id="GO:0006094">
    <property type="term" value="P:gluconeogenesis"/>
    <property type="evidence" value="ECO:0007669"/>
    <property type="project" value="UniProtKB-KW"/>
</dbReference>
<dbReference type="FunFam" id="1.10.1390.10:FF:000001">
    <property type="entry name" value="Glucose-6-phosphate isomerase"/>
    <property type="match status" value="1"/>
</dbReference>
<dbReference type="NCBIfam" id="NF001211">
    <property type="entry name" value="PRK00179.1"/>
    <property type="match status" value="1"/>
</dbReference>
<keyword evidence="7 10" id="KW-0413">Isomerase</keyword>
<evidence type="ECO:0000313" key="12">
    <source>
        <dbReference type="Proteomes" id="UP000472271"/>
    </source>
</evidence>
<dbReference type="GO" id="GO:0097367">
    <property type="term" value="F:carbohydrate derivative binding"/>
    <property type="evidence" value="ECO:0007669"/>
    <property type="project" value="InterPro"/>
</dbReference>
<dbReference type="PANTHER" id="PTHR11469">
    <property type="entry name" value="GLUCOSE-6-PHOSPHATE ISOMERASE"/>
    <property type="match status" value="1"/>
</dbReference>
<dbReference type="InterPro" id="IPR035482">
    <property type="entry name" value="SIS_PGI_2"/>
</dbReference>
<name>A0A673A2R6_9TELE</name>
<sequence>MGGAYVWGGASDDWRRLFYPCPVPLPDLQHHHHHHHQPALCTSPPEHHKETTATATAAMALTNDPNYIKLEQWYKANAGSLNMRQMFDADQDRFSKFSTTLQTDDGDILLDYSKNLINEDVMSMLVAMAKSRGVEEAREKMFSGEKINFTEGRAVLHIALRNRSNTPIHVDGKDVMPEVNRVLEKMKAFCHKVRSGEWKGFSGKSITDVVNIGIGGSDLGPLMVTEALKPYSAGGPNVWFVSNIDGTHMAKTLAQLNAETTLFIIASKTFTTQETITNAESAKDWFLQTANDVSEFIYLFLLQAKVKDFGIDTANMFEFWDWVGGRYSLWSAIGLSIALHIGFDNFEQLLAGAHWMDNHFRTAPLDQNVPVLLAILGVWYVNFFQAETHAMLPYDQYMHRFAAYFQQGDMESNGKYITKDGTRVNYHTGPIVWGEPGTNGQHAFYQLIHQGTRMIPADFLIPAQSQHPIRDNLHHKILVANFLAQTEALMKGKTPDEARRELEASGMKGDALDKLLPHKVFEGNKPSNSFVFKKLTPFMLGALVAMYEHKIFVQGVMWNINSYDQWGVELGKQLAKKIEPELKDDSEVSSHDSSTNGLINFLKKNFA</sequence>
<dbReference type="HAMAP" id="MF_00473">
    <property type="entry name" value="G6P_isomerase"/>
    <property type="match status" value="1"/>
</dbReference>
<dbReference type="Gene3D" id="3.40.50.10490">
    <property type="entry name" value="Glucose-6-phosphate isomerase like protein, domain 1"/>
    <property type="match status" value="2"/>
</dbReference>
<dbReference type="Gene3D" id="1.10.1390.10">
    <property type="match status" value="1"/>
</dbReference>
<evidence type="ECO:0000256" key="2">
    <source>
        <dbReference type="ARBA" id="ARBA00006604"/>
    </source>
</evidence>
<dbReference type="FunFam" id="3.40.50.10490:FF:000004">
    <property type="entry name" value="Glucose-6-phosphate isomerase"/>
    <property type="match status" value="1"/>
</dbReference>
<accession>A0A673A2R6</accession>
<evidence type="ECO:0000313" key="11">
    <source>
        <dbReference type="Ensembl" id="ENSSORP00005023795.1"/>
    </source>
</evidence>
<dbReference type="InterPro" id="IPR035476">
    <property type="entry name" value="SIS_PGI_1"/>
</dbReference>
<reference evidence="11" key="1">
    <citation type="submission" date="2019-06" db="EMBL/GenBank/DDBJ databases">
        <authorList>
            <consortium name="Wellcome Sanger Institute Data Sharing"/>
        </authorList>
    </citation>
    <scope>NUCLEOTIDE SEQUENCE [LARGE SCALE GENOMIC DNA]</scope>
</reference>
<dbReference type="GO" id="GO:0005829">
    <property type="term" value="C:cytosol"/>
    <property type="evidence" value="ECO:0007669"/>
    <property type="project" value="TreeGrafter"/>
</dbReference>
<evidence type="ECO:0000256" key="6">
    <source>
        <dbReference type="ARBA" id="ARBA00023152"/>
    </source>
</evidence>
<evidence type="ECO:0000256" key="8">
    <source>
        <dbReference type="ARBA" id="ARBA00029321"/>
    </source>
</evidence>
<keyword evidence="6 10" id="KW-0324">Glycolysis</keyword>
<keyword evidence="5 10" id="KW-0312">Gluconeogenesis</keyword>
<dbReference type="CDD" id="cd05016">
    <property type="entry name" value="SIS_PGI_2"/>
    <property type="match status" value="1"/>
</dbReference>
<reference evidence="11" key="3">
    <citation type="submission" date="2025-09" db="UniProtKB">
        <authorList>
            <consortium name="Ensembl"/>
        </authorList>
    </citation>
    <scope>IDENTIFICATION</scope>
</reference>
<dbReference type="Pfam" id="PF00342">
    <property type="entry name" value="PGI"/>
    <property type="match status" value="1"/>
</dbReference>
<dbReference type="GO" id="GO:0051156">
    <property type="term" value="P:glucose 6-phosphate metabolic process"/>
    <property type="evidence" value="ECO:0007669"/>
    <property type="project" value="TreeGrafter"/>
</dbReference>
<comment type="pathway">
    <text evidence="1 10">Carbohydrate degradation; glycolysis; D-glyceraldehyde 3-phosphate and glycerone phosphate from D-glucose: step 2/4.</text>
</comment>
<comment type="catalytic activity">
    <reaction evidence="8 10">
        <text>alpha-D-glucose 6-phosphate = beta-D-fructose 6-phosphate</text>
        <dbReference type="Rhea" id="RHEA:11816"/>
        <dbReference type="ChEBI" id="CHEBI:57634"/>
        <dbReference type="ChEBI" id="CHEBI:58225"/>
        <dbReference type="EC" id="5.3.1.9"/>
    </reaction>
</comment>
<dbReference type="Proteomes" id="UP000472271">
    <property type="component" value="Chromosome 6"/>
</dbReference>
<reference evidence="11" key="2">
    <citation type="submission" date="2025-08" db="UniProtKB">
        <authorList>
            <consortium name="Ensembl"/>
        </authorList>
    </citation>
    <scope>IDENTIFICATION</scope>
</reference>
<evidence type="ECO:0000256" key="9">
    <source>
        <dbReference type="ARBA" id="ARBA00046209"/>
    </source>
</evidence>
<comment type="similarity">
    <text evidence="2 10">Belongs to the GPI family.</text>
</comment>
<dbReference type="AlphaFoldDB" id="A0A673A2R6"/>
<proteinExistence type="inferred from homology"/>
<dbReference type="CDD" id="cd05015">
    <property type="entry name" value="SIS_PGI_1"/>
    <property type="match status" value="1"/>
</dbReference>
<evidence type="ECO:0000256" key="10">
    <source>
        <dbReference type="RuleBase" id="RU000612"/>
    </source>
</evidence>
<dbReference type="GO" id="GO:0004347">
    <property type="term" value="F:glucose-6-phosphate isomerase activity"/>
    <property type="evidence" value="ECO:0007669"/>
    <property type="project" value="UniProtKB-EC"/>
</dbReference>
<dbReference type="InterPro" id="IPR023096">
    <property type="entry name" value="G6P_Isomerase_C"/>
</dbReference>
<evidence type="ECO:0000256" key="1">
    <source>
        <dbReference type="ARBA" id="ARBA00004926"/>
    </source>
</evidence>
<dbReference type="EC" id="5.3.1.9" evidence="3 10"/>
<protein>
    <recommendedName>
        <fullName evidence="4 10">Glucose-6-phosphate isomerase</fullName>
        <ecNumber evidence="3 10">5.3.1.9</ecNumber>
    </recommendedName>
</protein>
<dbReference type="GO" id="GO:0006096">
    <property type="term" value="P:glycolytic process"/>
    <property type="evidence" value="ECO:0007669"/>
    <property type="project" value="UniProtKB-UniPathway"/>
</dbReference>
<evidence type="ECO:0000256" key="7">
    <source>
        <dbReference type="ARBA" id="ARBA00023235"/>
    </source>
</evidence>
<dbReference type="InterPro" id="IPR001672">
    <property type="entry name" value="G6P_Isomerase"/>
</dbReference>
<dbReference type="PROSITE" id="PS00765">
    <property type="entry name" value="P_GLUCOSE_ISOMERASE_1"/>
    <property type="match status" value="1"/>
</dbReference>
<dbReference type="PROSITE" id="PS00174">
    <property type="entry name" value="P_GLUCOSE_ISOMERASE_2"/>
    <property type="match status" value="1"/>
</dbReference>
<dbReference type="UniPathway" id="UPA00109">
    <property type="reaction ID" value="UER00181"/>
</dbReference>
<keyword evidence="12" id="KW-1185">Reference proteome</keyword>
<dbReference type="PROSITE" id="PS51463">
    <property type="entry name" value="P_GLUCOSE_ISOMERASE_3"/>
    <property type="match status" value="1"/>
</dbReference>
<evidence type="ECO:0000256" key="3">
    <source>
        <dbReference type="ARBA" id="ARBA00011952"/>
    </source>
</evidence>
<dbReference type="GO" id="GO:0048029">
    <property type="term" value="F:monosaccharide binding"/>
    <property type="evidence" value="ECO:0007669"/>
    <property type="project" value="TreeGrafter"/>
</dbReference>
<evidence type="ECO:0000256" key="5">
    <source>
        <dbReference type="ARBA" id="ARBA00022432"/>
    </source>
</evidence>
<evidence type="ECO:0000256" key="4">
    <source>
        <dbReference type="ARBA" id="ARBA00018388"/>
    </source>
</evidence>
<dbReference type="SUPFAM" id="SSF53697">
    <property type="entry name" value="SIS domain"/>
    <property type="match status" value="1"/>
</dbReference>
<dbReference type="Ensembl" id="ENSSORT00005024495.1">
    <property type="protein sequence ID" value="ENSSORP00005023795.1"/>
    <property type="gene ID" value="ENSSORG00005009550.1"/>
</dbReference>
<dbReference type="PRINTS" id="PR00662">
    <property type="entry name" value="G6PISOMERASE"/>
</dbReference>
<dbReference type="InterPro" id="IPR046348">
    <property type="entry name" value="SIS_dom_sf"/>
</dbReference>
<organism evidence="11 12">
    <name type="scientific">Sphaeramia orbicularis</name>
    <name type="common">orbiculate cardinalfish</name>
    <dbReference type="NCBI Taxonomy" id="375764"/>
    <lineage>
        <taxon>Eukaryota</taxon>
        <taxon>Metazoa</taxon>
        <taxon>Chordata</taxon>
        <taxon>Craniata</taxon>
        <taxon>Vertebrata</taxon>
        <taxon>Euteleostomi</taxon>
        <taxon>Actinopterygii</taxon>
        <taxon>Neopterygii</taxon>
        <taxon>Teleostei</taxon>
        <taxon>Neoteleostei</taxon>
        <taxon>Acanthomorphata</taxon>
        <taxon>Gobiaria</taxon>
        <taxon>Kurtiformes</taxon>
        <taxon>Apogonoidei</taxon>
        <taxon>Apogonidae</taxon>
        <taxon>Apogoninae</taxon>
        <taxon>Sphaeramia</taxon>
    </lineage>
</organism>